<dbReference type="InterPro" id="IPR036875">
    <property type="entry name" value="Znf_CCHC_sf"/>
</dbReference>
<dbReference type="Gene3D" id="2.40.50.140">
    <property type="entry name" value="Nucleic acid-binding proteins"/>
    <property type="match status" value="1"/>
</dbReference>
<dbReference type="PANTHER" id="PTHR46565">
    <property type="entry name" value="COLD SHOCK DOMAIN PROTEIN 2"/>
    <property type="match status" value="1"/>
</dbReference>
<dbReference type="InterPro" id="IPR001878">
    <property type="entry name" value="Znf_CCHC"/>
</dbReference>
<accession>A0AAV3NLC4</accession>
<evidence type="ECO:0000313" key="5">
    <source>
        <dbReference type="Proteomes" id="UP001454036"/>
    </source>
</evidence>
<dbReference type="Pfam" id="PF00313">
    <property type="entry name" value="CSD"/>
    <property type="match status" value="1"/>
</dbReference>
<keyword evidence="1" id="KW-0479">Metal-binding</keyword>
<dbReference type="InterPro" id="IPR011129">
    <property type="entry name" value="CSD"/>
</dbReference>
<evidence type="ECO:0000256" key="1">
    <source>
        <dbReference type="PROSITE-ProRule" id="PRU00047"/>
    </source>
</evidence>
<feature type="domain" description="CCHC-type" evidence="2">
    <location>
        <begin position="255"/>
        <end position="268"/>
    </location>
</feature>
<evidence type="ECO:0000259" key="2">
    <source>
        <dbReference type="PROSITE" id="PS50158"/>
    </source>
</evidence>
<dbReference type="PROSITE" id="PS50158">
    <property type="entry name" value="ZF_CCHC"/>
    <property type="match status" value="5"/>
</dbReference>
<dbReference type="Proteomes" id="UP001454036">
    <property type="component" value="Unassembled WGS sequence"/>
</dbReference>
<dbReference type="SMART" id="SM00343">
    <property type="entry name" value="ZnF_C2HC"/>
    <property type="match status" value="5"/>
</dbReference>
<gene>
    <name evidence="4" type="ORF">LIER_01418</name>
</gene>
<keyword evidence="1" id="KW-0863">Zinc-finger</keyword>
<sequence length="272" mass="27841">MAEKRKSRGVVLNFRDAKGYGFIKPDGAGEEEPDVFVHHSEVKAEGHRTLRSGQEVEFLMYQDGDKFKAVDVVVVGGWGSGGRGGDGFNRRIGNGYRGGNVGGGGGGGECYTCGKPGHFSRDCYETSGGNGGVGGGGSGVCYTCGGIGHLARECPTGRKRGCFNCGNPGHMAADCREIINGSYQSGGGGNAGGLGISSYGGNAGGLGFSRFGGNVKSCFNCGEQGHMAKDCQEVSRGGGSRGGNANAGGFSQRNCFKCGEPGHFARECLSVK</sequence>
<dbReference type="Pfam" id="PF00098">
    <property type="entry name" value="zf-CCHC"/>
    <property type="match status" value="5"/>
</dbReference>
<feature type="domain" description="CCHC-type" evidence="2">
    <location>
        <begin position="162"/>
        <end position="177"/>
    </location>
</feature>
<reference evidence="4 5" key="1">
    <citation type="submission" date="2024-01" db="EMBL/GenBank/DDBJ databases">
        <title>The complete chloroplast genome sequence of Lithospermum erythrorhizon: insights into the phylogenetic relationship among Boraginaceae species and the maternal lineages of purple gromwells.</title>
        <authorList>
            <person name="Okada T."/>
            <person name="Watanabe K."/>
        </authorList>
    </citation>
    <scope>NUCLEOTIDE SEQUENCE [LARGE SCALE GENOMIC DNA]</scope>
</reference>
<dbReference type="SMART" id="SM00357">
    <property type="entry name" value="CSP"/>
    <property type="match status" value="1"/>
</dbReference>
<keyword evidence="5" id="KW-1185">Reference proteome</keyword>
<proteinExistence type="predicted"/>
<dbReference type="InterPro" id="IPR002059">
    <property type="entry name" value="CSP_DNA-bd"/>
</dbReference>
<dbReference type="PANTHER" id="PTHR46565:SF27">
    <property type="entry name" value="COLD SHOCK DOMAIN-CONTAINING PROTEIN 3-LIKE"/>
    <property type="match status" value="1"/>
</dbReference>
<dbReference type="SUPFAM" id="SSF57756">
    <property type="entry name" value="Retrovirus zinc finger-like domains"/>
    <property type="match status" value="3"/>
</dbReference>
<dbReference type="EMBL" id="BAABME010000136">
    <property type="protein sequence ID" value="GAA0139984.1"/>
    <property type="molecule type" value="Genomic_DNA"/>
</dbReference>
<evidence type="ECO:0000313" key="4">
    <source>
        <dbReference type="EMBL" id="GAA0139984.1"/>
    </source>
</evidence>
<dbReference type="GO" id="GO:0003676">
    <property type="term" value="F:nucleic acid binding"/>
    <property type="evidence" value="ECO:0007669"/>
    <property type="project" value="InterPro"/>
</dbReference>
<feature type="domain" description="CSD" evidence="3">
    <location>
        <begin position="6"/>
        <end position="74"/>
    </location>
</feature>
<organism evidence="4 5">
    <name type="scientific">Lithospermum erythrorhizon</name>
    <name type="common">Purple gromwell</name>
    <name type="synonym">Lithospermum officinale var. erythrorhizon</name>
    <dbReference type="NCBI Taxonomy" id="34254"/>
    <lineage>
        <taxon>Eukaryota</taxon>
        <taxon>Viridiplantae</taxon>
        <taxon>Streptophyta</taxon>
        <taxon>Embryophyta</taxon>
        <taxon>Tracheophyta</taxon>
        <taxon>Spermatophyta</taxon>
        <taxon>Magnoliopsida</taxon>
        <taxon>eudicotyledons</taxon>
        <taxon>Gunneridae</taxon>
        <taxon>Pentapetalae</taxon>
        <taxon>asterids</taxon>
        <taxon>lamiids</taxon>
        <taxon>Boraginales</taxon>
        <taxon>Boraginaceae</taxon>
        <taxon>Boraginoideae</taxon>
        <taxon>Lithospermeae</taxon>
        <taxon>Lithospermum</taxon>
    </lineage>
</organism>
<dbReference type="InterPro" id="IPR012340">
    <property type="entry name" value="NA-bd_OB-fold"/>
</dbReference>
<feature type="domain" description="CCHC-type" evidence="2">
    <location>
        <begin position="141"/>
        <end position="155"/>
    </location>
</feature>
<comment type="caution">
    <text evidence="4">The sequence shown here is derived from an EMBL/GenBank/DDBJ whole genome shotgun (WGS) entry which is preliminary data.</text>
</comment>
<dbReference type="GO" id="GO:0008270">
    <property type="term" value="F:zinc ion binding"/>
    <property type="evidence" value="ECO:0007669"/>
    <property type="project" value="UniProtKB-KW"/>
</dbReference>
<feature type="domain" description="CCHC-type" evidence="2">
    <location>
        <begin position="218"/>
        <end position="233"/>
    </location>
</feature>
<name>A0AAV3NLC4_LITER</name>
<dbReference type="AlphaFoldDB" id="A0AAV3NLC4"/>
<protein>
    <submittedName>
        <fullName evidence="4">Uncharacterized protein</fullName>
    </submittedName>
</protein>
<feature type="domain" description="CCHC-type" evidence="2">
    <location>
        <begin position="110"/>
        <end position="123"/>
    </location>
</feature>
<dbReference type="PROSITE" id="PS51857">
    <property type="entry name" value="CSD_2"/>
    <property type="match status" value="1"/>
</dbReference>
<dbReference type="SUPFAM" id="SSF50249">
    <property type="entry name" value="Nucleic acid-binding proteins"/>
    <property type="match status" value="1"/>
</dbReference>
<keyword evidence="1" id="KW-0862">Zinc</keyword>
<dbReference type="Gene3D" id="4.10.60.10">
    <property type="entry name" value="Zinc finger, CCHC-type"/>
    <property type="match status" value="4"/>
</dbReference>
<evidence type="ECO:0000259" key="3">
    <source>
        <dbReference type="PROSITE" id="PS51857"/>
    </source>
</evidence>